<dbReference type="AlphaFoldDB" id="A0A927R6W5"/>
<keyword evidence="2" id="KW-0732">Signal</keyword>
<evidence type="ECO:0000313" key="3">
    <source>
        <dbReference type="EMBL" id="MBE1604877.1"/>
    </source>
</evidence>
<accession>A0A927R6W5</accession>
<keyword evidence="3" id="KW-0449">Lipoprotein</keyword>
<gene>
    <name evidence="3" type="ORF">HEB94_001725</name>
</gene>
<organism evidence="3 4">
    <name type="scientific">Actinopolymorpha pittospori</name>
    <dbReference type="NCBI Taxonomy" id="648752"/>
    <lineage>
        <taxon>Bacteria</taxon>
        <taxon>Bacillati</taxon>
        <taxon>Actinomycetota</taxon>
        <taxon>Actinomycetes</taxon>
        <taxon>Propionibacteriales</taxon>
        <taxon>Actinopolymorphaceae</taxon>
        <taxon>Actinopolymorpha</taxon>
    </lineage>
</organism>
<reference evidence="3" key="1">
    <citation type="submission" date="2020-10" db="EMBL/GenBank/DDBJ databases">
        <title>Sequencing the genomes of 1000 actinobacteria strains.</title>
        <authorList>
            <person name="Klenk H.-P."/>
        </authorList>
    </citation>
    <scope>NUCLEOTIDE SEQUENCE</scope>
    <source>
        <strain evidence="3">DSM 45354</strain>
    </source>
</reference>
<evidence type="ECO:0000256" key="2">
    <source>
        <dbReference type="SAM" id="SignalP"/>
    </source>
</evidence>
<feature type="compositionally biased region" description="Low complexity" evidence="1">
    <location>
        <begin position="29"/>
        <end position="41"/>
    </location>
</feature>
<keyword evidence="4" id="KW-1185">Reference proteome</keyword>
<name>A0A927R6W5_9ACTN</name>
<dbReference type="PROSITE" id="PS51257">
    <property type="entry name" value="PROKAR_LIPOPROTEIN"/>
    <property type="match status" value="1"/>
</dbReference>
<sequence>MPRFRLVLAVVAAGLVALAGCSNNKPSDEAQQPQQTQETPAKVANQKAAGAVKDEPPTSAQLKNAIGKIILNDGEIGRDVEVQDQDDSLQAPTNDICAKDWASNKTRIARNQDFFWKSSAKTAELVVSNEAVAYQPGKGAAALAEIEKALDDCDSWKHPQGEYKDVATVDAPDGALKDSFAWRGVDDRKGKDYSILVVYQTDGDLLSVVYVWADSRDEAQEVASDLAPKVADRLKAAVG</sequence>
<protein>
    <submittedName>
        <fullName evidence="3">Outer membrane murein-binding lipoprotein Lpp</fullName>
    </submittedName>
</protein>
<comment type="caution">
    <text evidence="3">The sequence shown here is derived from an EMBL/GenBank/DDBJ whole genome shotgun (WGS) entry which is preliminary data.</text>
</comment>
<feature type="chain" id="PRO_5038392900" evidence="2">
    <location>
        <begin position="20"/>
        <end position="239"/>
    </location>
</feature>
<evidence type="ECO:0000313" key="4">
    <source>
        <dbReference type="Proteomes" id="UP000638648"/>
    </source>
</evidence>
<feature type="signal peptide" evidence="2">
    <location>
        <begin position="1"/>
        <end position="19"/>
    </location>
</feature>
<feature type="region of interest" description="Disordered" evidence="1">
    <location>
        <begin position="23"/>
        <end position="58"/>
    </location>
</feature>
<dbReference type="EMBL" id="JADBEM010000001">
    <property type="protein sequence ID" value="MBE1604877.1"/>
    <property type="molecule type" value="Genomic_DNA"/>
</dbReference>
<evidence type="ECO:0000256" key="1">
    <source>
        <dbReference type="SAM" id="MobiDB-lite"/>
    </source>
</evidence>
<proteinExistence type="predicted"/>
<dbReference type="Proteomes" id="UP000638648">
    <property type="component" value="Unassembled WGS sequence"/>
</dbReference>
<dbReference type="RefSeq" id="WP_192749313.1">
    <property type="nucleotide sequence ID" value="NZ_BAABJL010000002.1"/>
</dbReference>